<keyword evidence="1 2" id="KW-0560">Oxidoreductase</keyword>
<accession>A0A1X6WW34</accession>
<dbReference type="AlphaFoldDB" id="A0A1X6WW34"/>
<dbReference type="Proteomes" id="UP000195981">
    <property type="component" value="Unassembled WGS sequence"/>
</dbReference>
<gene>
    <name evidence="2" type="ORF">FM110_03880</name>
</gene>
<dbReference type="EMBL" id="FWFG01000035">
    <property type="protein sequence ID" value="SLM89617.1"/>
    <property type="molecule type" value="Genomic_DNA"/>
</dbReference>
<sequence length="266" mass="27135">MPAAPVTGPSGDGRRFTGRTVLVTGATGWIGGAISRRLSAEGANIVALGRRRGRLDALVEDLGSTRALAVTADVTARDDLEAAVRAAVDRFGGLDVLVFNAGTGHVQRFDELSSAAWQHQMSTNVDSVFLGAQAVLPHLKRSRGSIVNTASISGLGGDRGTAAHNAAKGAVVNLTRSLAVELGEFGVRANAVAPALTVADEIADGEPVSGWLRAMAERQALPGHGTPEDIAAAVAFLASDDARFITGAILPVDGGTTAASGLPEFP</sequence>
<dbReference type="PANTHER" id="PTHR43639:SF9">
    <property type="entry name" value="BLL5898 PROTEIN"/>
    <property type="match status" value="1"/>
</dbReference>
<dbReference type="Pfam" id="PF13561">
    <property type="entry name" value="adh_short_C2"/>
    <property type="match status" value="1"/>
</dbReference>
<dbReference type="OrthoDB" id="286404at2"/>
<organism evidence="2 3">
    <name type="scientific">Brachybacterium nesterenkovii</name>
    <dbReference type="NCBI Taxonomy" id="47847"/>
    <lineage>
        <taxon>Bacteria</taxon>
        <taxon>Bacillati</taxon>
        <taxon>Actinomycetota</taxon>
        <taxon>Actinomycetes</taxon>
        <taxon>Micrococcales</taxon>
        <taxon>Dermabacteraceae</taxon>
        <taxon>Brachybacterium</taxon>
    </lineage>
</organism>
<reference evidence="2 3" key="1">
    <citation type="submission" date="2017-02" db="EMBL/GenBank/DDBJ databases">
        <authorList>
            <person name="Peterson S.W."/>
        </authorList>
    </citation>
    <scope>NUCLEOTIDE SEQUENCE [LARGE SCALE GENOMIC DNA]</scope>
    <source>
        <strain evidence="2 3">CIP104813</strain>
    </source>
</reference>
<dbReference type="InterPro" id="IPR002347">
    <property type="entry name" value="SDR_fam"/>
</dbReference>
<protein>
    <submittedName>
        <fullName evidence="2">3-oxoacyl-[acyl-carrier protein] reductase</fullName>
        <ecNumber evidence="2">1.1.1.100</ecNumber>
    </submittedName>
</protein>
<dbReference type="SUPFAM" id="SSF51735">
    <property type="entry name" value="NAD(P)-binding Rossmann-fold domains"/>
    <property type="match status" value="1"/>
</dbReference>
<evidence type="ECO:0000313" key="2">
    <source>
        <dbReference type="EMBL" id="SLM89617.1"/>
    </source>
</evidence>
<dbReference type="GO" id="GO:0004316">
    <property type="term" value="F:3-oxoacyl-[acyl-carrier-protein] reductase (NADPH) activity"/>
    <property type="evidence" value="ECO:0007669"/>
    <property type="project" value="UniProtKB-EC"/>
</dbReference>
<dbReference type="EC" id="1.1.1.100" evidence="2"/>
<dbReference type="PRINTS" id="PR00081">
    <property type="entry name" value="GDHRDH"/>
</dbReference>
<evidence type="ECO:0000313" key="3">
    <source>
        <dbReference type="Proteomes" id="UP000195981"/>
    </source>
</evidence>
<dbReference type="PANTHER" id="PTHR43639">
    <property type="entry name" value="OXIDOREDUCTASE, SHORT-CHAIN DEHYDROGENASE/REDUCTASE FAMILY (AFU_ORTHOLOGUE AFUA_5G02870)"/>
    <property type="match status" value="1"/>
</dbReference>
<evidence type="ECO:0000256" key="1">
    <source>
        <dbReference type="ARBA" id="ARBA00023002"/>
    </source>
</evidence>
<dbReference type="FunFam" id="3.40.50.720:FF:000084">
    <property type="entry name" value="Short-chain dehydrogenase reductase"/>
    <property type="match status" value="1"/>
</dbReference>
<proteinExistence type="predicted"/>
<dbReference type="CDD" id="cd05233">
    <property type="entry name" value="SDR_c"/>
    <property type="match status" value="1"/>
</dbReference>
<dbReference type="RefSeq" id="WP_087102834.1">
    <property type="nucleotide sequence ID" value="NZ_FWFG01000035.1"/>
</dbReference>
<dbReference type="Gene3D" id="3.40.50.720">
    <property type="entry name" value="NAD(P)-binding Rossmann-like Domain"/>
    <property type="match status" value="1"/>
</dbReference>
<dbReference type="PRINTS" id="PR00080">
    <property type="entry name" value="SDRFAMILY"/>
</dbReference>
<keyword evidence="3" id="KW-1185">Reference proteome</keyword>
<dbReference type="InterPro" id="IPR036291">
    <property type="entry name" value="NAD(P)-bd_dom_sf"/>
</dbReference>
<name>A0A1X6WW34_9MICO</name>